<feature type="compositionally biased region" description="Basic and acidic residues" evidence="1">
    <location>
        <begin position="107"/>
        <end position="116"/>
    </location>
</feature>
<feature type="compositionally biased region" description="Basic residues" evidence="1">
    <location>
        <begin position="128"/>
        <end position="137"/>
    </location>
</feature>
<dbReference type="Proteomes" id="UP000541558">
    <property type="component" value="Unassembled WGS sequence"/>
</dbReference>
<reference evidence="2 3" key="1">
    <citation type="journal article" date="2020" name="ISME J.">
        <title>Uncovering the hidden diversity of litter-decomposition mechanisms in mushroom-forming fungi.</title>
        <authorList>
            <person name="Floudas D."/>
            <person name="Bentzer J."/>
            <person name="Ahren D."/>
            <person name="Johansson T."/>
            <person name="Persson P."/>
            <person name="Tunlid A."/>
        </authorList>
    </citation>
    <scope>NUCLEOTIDE SEQUENCE [LARGE SCALE GENOMIC DNA]</scope>
    <source>
        <strain evidence="2 3">CBS 175.51</strain>
    </source>
</reference>
<evidence type="ECO:0000313" key="3">
    <source>
        <dbReference type="Proteomes" id="UP000541558"/>
    </source>
</evidence>
<evidence type="ECO:0000313" key="2">
    <source>
        <dbReference type="EMBL" id="KAF5308984.1"/>
    </source>
</evidence>
<dbReference type="AlphaFoldDB" id="A0A8H5EQP9"/>
<organism evidence="2 3">
    <name type="scientific">Ephemerocybe angulata</name>
    <dbReference type="NCBI Taxonomy" id="980116"/>
    <lineage>
        <taxon>Eukaryota</taxon>
        <taxon>Fungi</taxon>
        <taxon>Dikarya</taxon>
        <taxon>Basidiomycota</taxon>
        <taxon>Agaricomycotina</taxon>
        <taxon>Agaricomycetes</taxon>
        <taxon>Agaricomycetidae</taxon>
        <taxon>Agaricales</taxon>
        <taxon>Agaricineae</taxon>
        <taxon>Psathyrellaceae</taxon>
        <taxon>Ephemerocybe</taxon>
    </lineage>
</organism>
<feature type="region of interest" description="Disordered" evidence="1">
    <location>
        <begin position="40"/>
        <end position="74"/>
    </location>
</feature>
<proteinExistence type="predicted"/>
<protein>
    <submittedName>
        <fullName evidence="2">Uncharacterized protein</fullName>
    </submittedName>
</protein>
<feature type="compositionally biased region" description="Polar residues" evidence="1">
    <location>
        <begin position="62"/>
        <end position="72"/>
    </location>
</feature>
<dbReference type="EMBL" id="JAACJK010000270">
    <property type="protein sequence ID" value="KAF5308984.1"/>
    <property type="molecule type" value="Genomic_DNA"/>
</dbReference>
<sequence>MSTHIISQDINDSPTHSGMAHVVLTSPRLVAVTTHSPPPLRLRLGPLDHSLPNPEIPGTSPLKLSSQRQAPNGQVEVEHNGCCADMVLGRKQESLRLRTCLHLPLEYGHRLPESRSSESGSTLTLRATSRRSQKLPKRTPDST</sequence>
<evidence type="ECO:0000256" key="1">
    <source>
        <dbReference type="SAM" id="MobiDB-lite"/>
    </source>
</evidence>
<name>A0A8H5EQP9_9AGAR</name>
<gene>
    <name evidence="2" type="ORF">D9611_014850</name>
</gene>
<feature type="region of interest" description="Disordered" evidence="1">
    <location>
        <begin position="106"/>
        <end position="143"/>
    </location>
</feature>
<accession>A0A8H5EQP9</accession>
<keyword evidence="3" id="KW-1185">Reference proteome</keyword>
<feature type="compositionally biased region" description="Polar residues" evidence="1">
    <location>
        <begin position="117"/>
        <end position="127"/>
    </location>
</feature>
<comment type="caution">
    <text evidence="2">The sequence shown here is derived from an EMBL/GenBank/DDBJ whole genome shotgun (WGS) entry which is preliminary data.</text>
</comment>